<dbReference type="PANTHER" id="PTHR43390">
    <property type="entry name" value="SIGNAL PEPTIDASE I"/>
    <property type="match status" value="1"/>
</dbReference>
<keyword evidence="7" id="KW-1185">Reference proteome</keyword>
<keyword evidence="3" id="KW-0645">Protease</keyword>
<evidence type="ECO:0000256" key="2">
    <source>
        <dbReference type="ARBA" id="ARBA00009370"/>
    </source>
</evidence>
<keyword evidence="4" id="KW-0378">Hydrolase</keyword>
<evidence type="ECO:0000256" key="3">
    <source>
        <dbReference type="ARBA" id="ARBA00022670"/>
    </source>
</evidence>
<dbReference type="InterPro" id="IPR006311">
    <property type="entry name" value="TAT_signal"/>
</dbReference>
<dbReference type="PROSITE" id="PS00501">
    <property type="entry name" value="SPASE_I_1"/>
    <property type="match status" value="1"/>
</dbReference>
<comment type="similarity">
    <text evidence="2">Belongs to the peptidase S26 family.</text>
</comment>
<dbReference type="SUPFAM" id="SSF51306">
    <property type="entry name" value="LexA/Signal peptidase"/>
    <property type="match status" value="1"/>
</dbReference>
<organism evidence="6 7">
    <name type="scientific">Actinomadura nitritigenes</name>
    <dbReference type="NCBI Taxonomy" id="134602"/>
    <lineage>
        <taxon>Bacteria</taxon>
        <taxon>Bacillati</taxon>
        <taxon>Actinomycetota</taxon>
        <taxon>Actinomycetes</taxon>
        <taxon>Streptosporangiales</taxon>
        <taxon>Thermomonosporaceae</taxon>
        <taxon>Actinomadura</taxon>
    </lineage>
</organism>
<dbReference type="Proteomes" id="UP000666915">
    <property type="component" value="Unassembled WGS sequence"/>
</dbReference>
<feature type="domain" description="Peptidase S26" evidence="5">
    <location>
        <begin position="30"/>
        <end position="108"/>
    </location>
</feature>
<comment type="subcellular location">
    <subcellularLocation>
        <location evidence="1">Cell membrane</location>
        <topology evidence="1">Single-pass type II membrane protein</topology>
    </subcellularLocation>
</comment>
<comment type="caution">
    <text evidence="6">The sequence shown here is derived from an EMBL/GenBank/DDBJ whole genome shotgun (WGS) entry which is preliminary data.</text>
</comment>
<dbReference type="InterPro" id="IPR036286">
    <property type="entry name" value="LexA/Signal_pep-like_sf"/>
</dbReference>
<name>A0ABS3QU47_9ACTN</name>
<sequence length="177" mass="18427">MSRMSNSRRRLPGGAGFAAAGLAAGALVALGWARTRLVVVTVDGASMLPTLRDGDRVLARRRPLHRVRRGDVVVLEPPPDGPYLPGPAGPDGRTWNVKRVAAVPGDPVPPGIAGEGGTVPDGALAVLGDNPDSVDSRQRGLYPGDRLLGVVVRRLNIAPAPRQERAAWQKAPTPGGP</sequence>
<proteinExistence type="inferred from homology"/>
<dbReference type="CDD" id="cd06462">
    <property type="entry name" value="Peptidase_S24_S26"/>
    <property type="match status" value="1"/>
</dbReference>
<evidence type="ECO:0000313" key="6">
    <source>
        <dbReference type="EMBL" id="MBO2437505.1"/>
    </source>
</evidence>
<accession>A0ABS3QU47</accession>
<dbReference type="PROSITE" id="PS51318">
    <property type="entry name" value="TAT"/>
    <property type="match status" value="1"/>
</dbReference>
<dbReference type="InterPro" id="IPR000223">
    <property type="entry name" value="Pept_S26A_signal_pept_1"/>
</dbReference>
<evidence type="ECO:0000256" key="1">
    <source>
        <dbReference type="ARBA" id="ARBA00004401"/>
    </source>
</evidence>
<dbReference type="InterPro" id="IPR019756">
    <property type="entry name" value="Pept_S26A_signal_pept_1_Ser-AS"/>
</dbReference>
<dbReference type="InterPro" id="IPR019533">
    <property type="entry name" value="Peptidase_S26"/>
</dbReference>
<dbReference type="RefSeq" id="WP_208265845.1">
    <property type="nucleotide sequence ID" value="NZ_BAAAGM010000035.1"/>
</dbReference>
<protein>
    <recommendedName>
        <fullName evidence="5">Peptidase S26 domain-containing protein</fullName>
    </recommendedName>
</protein>
<evidence type="ECO:0000259" key="5">
    <source>
        <dbReference type="Pfam" id="PF10502"/>
    </source>
</evidence>
<evidence type="ECO:0000256" key="4">
    <source>
        <dbReference type="ARBA" id="ARBA00022801"/>
    </source>
</evidence>
<gene>
    <name evidence="6" type="ORF">J4557_08245</name>
</gene>
<dbReference type="PANTHER" id="PTHR43390:SF1">
    <property type="entry name" value="CHLOROPLAST PROCESSING PEPTIDASE"/>
    <property type="match status" value="1"/>
</dbReference>
<evidence type="ECO:0000313" key="7">
    <source>
        <dbReference type="Proteomes" id="UP000666915"/>
    </source>
</evidence>
<dbReference type="PRINTS" id="PR00727">
    <property type="entry name" value="LEADERPTASE"/>
</dbReference>
<reference evidence="6 7" key="1">
    <citation type="submission" date="2021-03" db="EMBL/GenBank/DDBJ databases">
        <authorList>
            <person name="Kanchanasin P."/>
            <person name="Saeng-In P."/>
            <person name="Phongsopitanun W."/>
            <person name="Yuki M."/>
            <person name="Kudo T."/>
            <person name="Ohkuma M."/>
            <person name="Tanasupawat S."/>
        </authorList>
    </citation>
    <scope>NUCLEOTIDE SEQUENCE [LARGE SCALE GENOMIC DNA]</scope>
    <source>
        <strain evidence="6 7">L46</strain>
    </source>
</reference>
<dbReference type="Gene3D" id="2.10.109.10">
    <property type="entry name" value="Umud Fragment, subunit A"/>
    <property type="match status" value="1"/>
</dbReference>
<dbReference type="EMBL" id="JAGEOK010000005">
    <property type="protein sequence ID" value="MBO2437505.1"/>
    <property type="molecule type" value="Genomic_DNA"/>
</dbReference>
<dbReference type="Pfam" id="PF10502">
    <property type="entry name" value="Peptidase_S26"/>
    <property type="match status" value="1"/>
</dbReference>